<dbReference type="InterPro" id="IPR053134">
    <property type="entry name" value="RNA-dir_DNA_polymerase"/>
</dbReference>
<accession>A0AA38H2P7</accession>
<dbReference type="Proteomes" id="UP000824469">
    <property type="component" value="Unassembled WGS sequence"/>
</dbReference>
<evidence type="ECO:0000313" key="3">
    <source>
        <dbReference type="Proteomes" id="UP000824469"/>
    </source>
</evidence>
<evidence type="ECO:0000313" key="2">
    <source>
        <dbReference type="EMBL" id="KAH9331380.1"/>
    </source>
</evidence>
<dbReference type="Pfam" id="PF00078">
    <property type="entry name" value="RVT_1"/>
    <property type="match status" value="1"/>
</dbReference>
<comment type="caution">
    <text evidence="2">The sequence shown here is derived from an EMBL/GenBank/DDBJ whole genome shotgun (WGS) entry which is preliminary data.</text>
</comment>
<dbReference type="SUPFAM" id="SSF56672">
    <property type="entry name" value="DNA/RNA polymerases"/>
    <property type="match status" value="1"/>
</dbReference>
<sequence>YNQVVVKESKRLKTTFTNPWGTYVFVRTPFGLMNSSVTFQRAMDVAFAGYINEFIAVYQDDVN</sequence>
<dbReference type="EMBL" id="JAHRHJ020000001">
    <property type="protein sequence ID" value="KAH9331380.1"/>
    <property type="molecule type" value="Genomic_DNA"/>
</dbReference>
<name>A0AA38H2P7_TAXCH</name>
<gene>
    <name evidence="2" type="ORF">KI387_003488</name>
</gene>
<dbReference type="PANTHER" id="PTHR24559:SF444">
    <property type="entry name" value="REVERSE TRANSCRIPTASE DOMAIN-CONTAINING PROTEIN"/>
    <property type="match status" value="1"/>
</dbReference>
<feature type="domain" description="Reverse transcriptase" evidence="1">
    <location>
        <begin position="1"/>
        <end position="62"/>
    </location>
</feature>
<dbReference type="PANTHER" id="PTHR24559">
    <property type="entry name" value="TRANSPOSON TY3-I GAG-POL POLYPROTEIN"/>
    <property type="match status" value="1"/>
</dbReference>
<protein>
    <recommendedName>
        <fullName evidence="1">Reverse transcriptase domain-containing protein</fullName>
    </recommendedName>
</protein>
<feature type="non-terminal residue" evidence="2">
    <location>
        <position position="1"/>
    </location>
</feature>
<evidence type="ECO:0000259" key="1">
    <source>
        <dbReference type="Pfam" id="PF00078"/>
    </source>
</evidence>
<keyword evidence="3" id="KW-1185">Reference proteome</keyword>
<dbReference type="InterPro" id="IPR000477">
    <property type="entry name" value="RT_dom"/>
</dbReference>
<dbReference type="InterPro" id="IPR043128">
    <property type="entry name" value="Rev_trsase/Diguanyl_cyclase"/>
</dbReference>
<proteinExistence type="predicted"/>
<dbReference type="InterPro" id="IPR043502">
    <property type="entry name" value="DNA/RNA_pol_sf"/>
</dbReference>
<dbReference type="Gene3D" id="3.10.10.10">
    <property type="entry name" value="HIV Type 1 Reverse Transcriptase, subunit A, domain 1"/>
    <property type="match status" value="1"/>
</dbReference>
<reference evidence="2 3" key="1">
    <citation type="journal article" date="2021" name="Nat. Plants">
        <title>The Taxus genome provides insights into paclitaxel biosynthesis.</title>
        <authorList>
            <person name="Xiong X."/>
            <person name="Gou J."/>
            <person name="Liao Q."/>
            <person name="Li Y."/>
            <person name="Zhou Q."/>
            <person name="Bi G."/>
            <person name="Li C."/>
            <person name="Du R."/>
            <person name="Wang X."/>
            <person name="Sun T."/>
            <person name="Guo L."/>
            <person name="Liang H."/>
            <person name="Lu P."/>
            <person name="Wu Y."/>
            <person name="Zhang Z."/>
            <person name="Ro D.K."/>
            <person name="Shang Y."/>
            <person name="Huang S."/>
            <person name="Yan J."/>
        </authorList>
    </citation>
    <scope>NUCLEOTIDE SEQUENCE [LARGE SCALE GENOMIC DNA]</scope>
    <source>
        <strain evidence="2">Ta-2019</strain>
    </source>
</reference>
<feature type="non-terminal residue" evidence="2">
    <location>
        <position position="63"/>
    </location>
</feature>
<dbReference type="AlphaFoldDB" id="A0AA38H2P7"/>
<organism evidence="2 3">
    <name type="scientific">Taxus chinensis</name>
    <name type="common">Chinese yew</name>
    <name type="synonym">Taxus wallichiana var. chinensis</name>
    <dbReference type="NCBI Taxonomy" id="29808"/>
    <lineage>
        <taxon>Eukaryota</taxon>
        <taxon>Viridiplantae</taxon>
        <taxon>Streptophyta</taxon>
        <taxon>Embryophyta</taxon>
        <taxon>Tracheophyta</taxon>
        <taxon>Spermatophyta</taxon>
        <taxon>Pinopsida</taxon>
        <taxon>Pinidae</taxon>
        <taxon>Conifers II</taxon>
        <taxon>Cupressales</taxon>
        <taxon>Taxaceae</taxon>
        <taxon>Taxus</taxon>
    </lineage>
</organism>
<dbReference type="Gene3D" id="3.30.70.270">
    <property type="match status" value="1"/>
</dbReference>